<evidence type="ECO:0000256" key="4">
    <source>
        <dbReference type="ARBA" id="ARBA00022692"/>
    </source>
</evidence>
<dbReference type="GO" id="GO:0030955">
    <property type="term" value="F:potassium ion binding"/>
    <property type="evidence" value="ECO:0007669"/>
    <property type="project" value="UniProtKB-UniRule"/>
</dbReference>
<evidence type="ECO:0000256" key="5">
    <source>
        <dbReference type="ARBA" id="ARBA00022958"/>
    </source>
</evidence>
<evidence type="ECO:0000256" key="6">
    <source>
        <dbReference type="ARBA" id="ARBA00022989"/>
    </source>
</evidence>
<comment type="caution">
    <text evidence="10">The sequence shown here is derived from an EMBL/GenBank/DDBJ whole genome shotgun (WGS) entry which is preliminary data.</text>
</comment>
<keyword evidence="8 9" id="KW-0472">Membrane</keyword>
<evidence type="ECO:0000256" key="7">
    <source>
        <dbReference type="ARBA" id="ARBA00023065"/>
    </source>
</evidence>
<dbReference type="EMBL" id="RCUY01000009">
    <property type="protein sequence ID" value="RLP82234.1"/>
    <property type="molecule type" value="Genomic_DNA"/>
</dbReference>
<dbReference type="GO" id="GO:0016787">
    <property type="term" value="F:hydrolase activity"/>
    <property type="evidence" value="ECO:0007669"/>
    <property type="project" value="UniProtKB-KW"/>
</dbReference>
<dbReference type="Pfam" id="PF03814">
    <property type="entry name" value="KdpA"/>
    <property type="match status" value="1"/>
</dbReference>
<evidence type="ECO:0000256" key="9">
    <source>
        <dbReference type="HAMAP-Rule" id="MF_00275"/>
    </source>
</evidence>
<dbReference type="AlphaFoldDB" id="A0A3L7AQ36"/>
<organism evidence="10 11">
    <name type="scientific">Mycetocola lacteus</name>
    <dbReference type="NCBI Taxonomy" id="76637"/>
    <lineage>
        <taxon>Bacteria</taxon>
        <taxon>Bacillati</taxon>
        <taxon>Actinomycetota</taxon>
        <taxon>Actinomycetes</taxon>
        <taxon>Micrococcales</taxon>
        <taxon>Microbacteriaceae</taxon>
        <taxon>Mycetocola</taxon>
    </lineage>
</organism>
<comment type="similarity">
    <text evidence="9">Belongs to the KdpA family.</text>
</comment>
<dbReference type="RefSeq" id="WP_121688772.1">
    <property type="nucleotide sequence ID" value="NZ_RCUY01000009.1"/>
</dbReference>
<keyword evidence="2 9" id="KW-1003">Cell membrane</keyword>
<feature type="transmembrane region" description="Helical" evidence="9">
    <location>
        <begin position="522"/>
        <end position="544"/>
    </location>
</feature>
<dbReference type="GO" id="GO:0008556">
    <property type="term" value="F:P-type potassium transmembrane transporter activity"/>
    <property type="evidence" value="ECO:0007669"/>
    <property type="project" value="InterPro"/>
</dbReference>
<sequence>MAALVPGILQILLVFAALALCYRPLGDYMARVFTTTSHWRVERAIYRLGGINPDAEQGWRSYLRSLLWFSLVSILLLYLIVRTQSVLPFAGGHTGLTPDQAWNTAVSFVTNTNWQSYSGEAALGVTAQAVGLAVQNFLSAAVGIAVAVALFRGLARTETTQLGNFWVDLVRGSVRILLPLSTVFAIVLLAGGVVQNLADPVTVHTLGGAVQHIPGGTVASQEAIKNLGTNGGGYFNANAAHPFENPSAWTNLLQVFLMLLIPVALTRTFGVMIGSKKHGLAILSAMGILYIASLAGVIASELVNASGALHAAGSALEGKELRFGVIGSDFFAVSTTMTSTGATDAAHSSFTPLGGGLLVLNMVLGEISPGGVGSGMYGMLMIAILSVFIAGLMVGRTPEYLGKKIGPSQMKLASLAILVMPATVLIGTAVAFSLPSVRASLSTSGPHGLTELLYAFVSAANNNGSAFAGLSANTPVLNVMLGLVMLAGRFLPIILVLALASTFAEQRHVPDTAGTLPTHRPLFIGVMAGVALLVSALTFLPALALGPIAEALG</sequence>
<evidence type="ECO:0000256" key="3">
    <source>
        <dbReference type="ARBA" id="ARBA00022538"/>
    </source>
</evidence>
<protein>
    <recommendedName>
        <fullName evidence="9">Potassium-transporting ATPase potassium-binding subunit</fullName>
    </recommendedName>
    <alternativeName>
        <fullName evidence="9">ATP phosphohydrolase [potassium-transporting] A chain</fullName>
    </alternativeName>
    <alternativeName>
        <fullName evidence="9">Potassium-binding and translocating subunit A</fullName>
    </alternativeName>
    <alternativeName>
        <fullName evidence="9">Potassium-translocating ATPase A chain</fullName>
    </alternativeName>
</protein>
<keyword evidence="11" id="KW-1185">Reference proteome</keyword>
<evidence type="ECO:0000256" key="8">
    <source>
        <dbReference type="ARBA" id="ARBA00023136"/>
    </source>
</evidence>
<dbReference type="NCBIfam" id="TIGR00680">
    <property type="entry name" value="kdpA"/>
    <property type="match status" value="1"/>
</dbReference>
<feature type="transmembrane region" description="Helical" evidence="9">
    <location>
        <begin position="376"/>
        <end position="394"/>
    </location>
</feature>
<keyword evidence="3 9" id="KW-0633">Potassium transport</keyword>
<keyword evidence="10" id="KW-0378">Hydrolase</keyword>
<feature type="transmembrane region" description="Helical" evidence="9">
    <location>
        <begin position="252"/>
        <end position="273"/>
    </location>
</feature>
<dbReference type="PANTHER" id="PTHR30607">
    <property type="entry name" value="POTASSIUM-TRANSPORTING ATPASE A CHAIN"/>
    <property type="match status" value="1"/>
</dbReference>
<feature type="transmembrane region" description="Helical" evidence="9">
    <location>
        <begin position="479"/>
        <end position="501"/>
    </location>
</feature>
<keyword evidence="1 9" id="KW-0813">Transport</keyword>
<comment type="caution">
    <text evidence="9">Lacks conserved residue(s) required for the propagation of feature annotation.</text>
</comment>
<comment type="subcellular location">
    <subcellularLocation>
        <location evidence="9">Cell membrane</location>
        <topology evidence="9">Multi-pass membrane protein</topology>
    </subcellularLocation>
</comment>
<evidence type="ECO:0000313" key="10">
    <source>
        <dbReference type="EMBL" id="RLP82234.1"/>
    </source>
</evidence>
<dbReference type="InterPro" id="IPR004623">
    <property type="entry name" value="KdpA"/>
</dbReference>
<dbReference type="OrthoDB" id="9763796at2"/>
<accession>A0A3L7AQ36</accession>
<feature type="transmembrane region" description="Helical" evidence="9">
    <location>
        <begin position="280"/>
        <end position="299"/>
    </location>
</feature>
<keyword evidence="5 9" id="KW-0630">Potassium</keyword>
<reference evidence="10 11" key="1">
    <citation type="submission" date="2018-10" db="EMBL/GenBank/DDBJ databases">
        <authorList>
            <person name="Li J."/>
        </authorList>
    </citation>
    <scope>NUCLEOTIDE SEQUENCE [LARGE SCALE GENOMIC DNA]</scope>
    <source>
        <strain evidence="10 11">JCM 11654</strain>
    </source>
</reference>
<feature type="transmembrane region" description="Helical" evidence="9">
    <location>
        <begin position="176"/>
        <end position="198"/>
    </location>
</feature>
<dbReference type="GO" id="GO:0005886">
    <property type="term" value="C:plasma membrane"/>
    <property type="evidence" value="ECO:0007669"/>
    <property type="project" value="UniProtKB-SubCell"/>
</dbReference>
<dbReference type="Proteomes" id="UP000269438">
    <property type="component" value="Unassembled WGS sequence"/>
</dbReference>
<evidence type="ECO:0000313" key="11">
    <source>
        <dbReference type="Proteomes" id="UP000269438"/>
    </source>
</evidence>
<dbReference type="HAMAP" id="MF_00275">
    <property type="entry name" value="KdpA"/>
    <property type="match status" value="1"/>
</dbReference>
<feature type="transmembrane region" description="Helical" evidence="9">
    <location>
        <begin position="62"/>
        <end position="81"/>
    </location>
</feature>
<proteinExistence type="inferred from homology"/>
<keyword evidence="4 9" id="KW-0812">Transmembrane</keyword>
<comment type="subunit">
    <text evidence="9">The system is composed of three essential subunits: KdpA, KdpB and KdpC.</text>
</comment>
<feature type="transmembrane region" description="Helical" evidence="9">
    <location>
        <begin position="415"/>
        <end position="434"/>
    </location>
</feature>
<dbReference type="PANTHER" id="PTHR30607:SF2">
    <property type="entry name" value="POTASSIUM-TRANSPORTING ATPASE POTASSIUM-BINDING SUBUNIT"/>
    <property type="match status" value="1"/>
</dbReference>
<keyword evidence="7 9" id="KW-0406">Ion transport</keyword>
<name>A0A3L7AQ36_9MICO</name>
<dbReference type="PIRSF" id="PIRSF001294">
    <property type="entry name" value="K_ATPaseA"/>
    <property type="match status" value="1"/>
</dbReference>
<keyword evidence="6 9" id="KW-1133">Transmembrane helix</keyword>
<gene>
    <name evidence="9 10" type="primary">kdpA</name>
    <name evidence="10" type="ORF">D9V34_10560</name>
</gene>
<comment type="function">
    <text evidence="9">Part of the high-affinity ATP-driven potassium transport (or Kdp) system, which catalyzes the hydrolysis of ATP coupled with the electrogenic transport of potassium into the cytoplasm. This subunit binds the extracellular potassium ions and delivers the ions to the membrane domain of KdpB through an intramembrane tunnel.</text>
</comment>
<evidence type="ECO:0000256" key="1">
    <source>
        <dbReference type="ARBA" id="ARBA00022448"/>
    </source>
</evidence>
<evidence type="ECO:0000256" key="2">
    <source>
        <dbReference type="ARBA" id="ARBA00022475"/>
    </source>
</evidence>